<evidence type="ECO:0000313" key="2">
    <source>
        <dbReference type="EMBL" id="EQD75265.1"/>
    </source>
</evidence>
<dbReference type="Gene3D" id="3.40.50.620">
    <property type="entry name" value="HUPs"/>
    <property type="match status" value="1"/>
</dbReference>
<dbReference type="PANTHER" id="PTHR30336:SF20">
    <property type="entry name" value="DUF218 DOMAIN-CONTAINING PROTEIN"/>
    <property type="match status" value="1"/>
</dbReference>
<dbReference type="AlphaFoldDB" id="T1CYP4"/>
<proteinExistence type="predicted"/>
<gene>
    <name evidence="2" type="ORF">B1B_02214</name>
</gene>
<reference evidence="2" key="2">
    <citation type="journal article" date="2014" name="ISME J.">
        <title>Microbial stratification in low pH oxic and suboxic macroscopic growths along an acid mine drainage.</title>
        <authorList>
            <person name="Mendez-Garcia C."/>
            <person name="Mesa V."/>
            <person name="Sprenger R.R."/>
            <person name="Richter M."/>
            <person name="Diez M.S."/>
            <person name="Solano J."/>
            <person name="Bargiela R."/>
            <person name="Golyshina O.V."/>
            <person name="Manteca A."/>
            <person name="Ramos J.L."/>
            <person name="Gallego J.R."/>
            <person name="Llorente I."/>
            <person name="Martins Dos Santos V.A."/>
            <person name="Jensen O.N."/>
            <person name="Pelaez A.I."/>
            <person name="Sanchez J."/>
            <person name="Ferrer M."/>
        </authorList>
    </citation>
    <scope>NUCLEOTIDE SEQUENCE</scope>
</reference>
<dbReference type="InterPro" id="IPR051599">
    <property type="entry name" value="Cell_Envelope_Assoc"/>
</dbReference>
<protein>
    <submittedName>
        <fullName evidence="2">Protein containing DUF218</fullName>
    </submittedName>
</protein>
<dbReference type="InterPro" id="IPR014729">
    <property type="entry name" value="Rossmann-like_a/b/a_fold"/>
</dbReference>
<dbReference type="InterPro" id="IPR003848">
    <property type="entry name" value="DUF218"/>
</dbReference>
<dbReference type="GO" id="GO:0005886">
    <property type="term" value="C:plasma membrane"/>
    <property type="evidence" value="ECO:0007669"/>
    <property type="project" value="TreeGrafter"/>
</dbReference>
<dbReference type="EMBL" id="AUZY01001310">
    <property type="protein sequence ID" value="EQD75265.1"/>
    <property type="molecule type" value="Genomic_DNA"/>
</dbReference>
<evidence type="ECO:0000259" key="1">
    <source>
        <dbReference type="Pfam" id="PF02698"/>
    </source>
</evidence>
<name>T1CYP4_9ZZZZ</name>
<reference evidence="2" key="1">
    <citation type="submission" date="2013-08" db="EMBL/GenBank/DDBJ databases">
        <authorList>
            <person name="Mendez C."/>
            <person name="Richter M."/>
            <person name="Ferrer M."/>
            <person name="Sanchez J."/>
        </authorList>
    </citation>
    <scope>NUCLEOTIDE SEQUENCE</scope>
</reference>
<sequence>MKAIVVLGCMLHSCEPTDEMQGRVERSIQFARMIHPDLIVFSGGKTFPECQYSESGMMQKLAIEAGADKTMLVTEEKSTTTVENAIYVRELLEERKFSGDLYIVTSCYHMSRSITIFRKVIPGMLSLSGLCYECKTERLQSEATRLIIDESVMSKVEWDSSSWLRSYKNMTKIDLICSH</sequence>
<organism evidence="2">
    <name type="scientific">mine drainage metagenome</name>
    <dbReference type="NCBI Taxonomy" id="410659"/>
    <lineage>
        <taxon>unclassified sequences</taxon>
        <taxon>metagenomes</taxon>
        <taxon>ecological metagenomes</taxon>
    </lineage>
</organism>
<feature type="domain" description="DUF218" evidence="1">
    <location>
        <begin position="3"/>
        <end position="123"/>
    </location>
</feature>
<dbReference type="PANTHER" id="PTHR30336">
    <property type="entry name" value="INNER MEMBRANE PROTEIN, PROBABLE PERMEASE"/>
    <property type="match status" value="1"/>
</dbReference>
<comment type="caution">
    <text evidence="2">The sequence shown here is derived from an EMBL/GenBank/DDBJ whole genome shotgun (WGS) entry which is preliminary data.</text>
</comment>
<dbReference type="Pfam" id="PF02698">
    <property type="entry name" value="DUF218"/>
    <property type="match status" value="1"/>
</dbReference>
<dbReference type="CDD" id="cd06259">
    <property type="entry name" value="YdcF-like"/>
    <property type="match status" value="1"/>
</dbReference>
<accession>T1CYP4</accession>